<proteinExistence type="predicted"/>
<dbReference type="OrthoDB" id="8481148at2"/>
<comment type="caution">
    <text evidence="1">The sequence shown here is derived from an EMBL/GenBank/DDBJ whole genome shotgun (WGS) entry which is preliminary data.</text>
</comment>
<name>A0A511MTU3_9NOCA</name>
<protein>
    <submittedName>
        <fullName evidence="1">Uncharacterized protein</fullName>
    </submittedName>
</protein>
<gene>
    <name evidence="1" type="ORF">NN4_85090</name>
</gene>
<accession>A0A511MTU3</accession>
<dbReference type="EMBL" id="BJXA01000127">
    <property type="protein sequence ID" value="GEM43990.1"/>
    <property type="molecule type" value="Genomic_DNA"/>
</dbReference>
<sequence>MGDEAEMASRVADEIAKIHSGQLVERLKGYLVRPRVCMLDWDYGDRHPEFQELRYPGFIVAEFLESGTGIAYSEYGFGAPYVWGLVGLEHPRFGMDSGWFATLEAAFRESMAWSEPPPPGYEVD</sequence>
<organism evidence="1 2">
    <name type="scientific">Nocardia ninae NBRC 108245</name>
    <dbReference type="NCBI Taxonomy" id="1210091"/>
    <lineage>
        <taxon>Bacteria</taxon>
        <taxon>Bacillati</taxon>
        <taxon>Actinomycetota</taxon>
        <taxon>Actinomycetes</taxon>
        <taxon>Mycobacteriales</taxon>
        <taxon>Nocardiaceae</taxon>
        <taxon>Nocardia</taxon>
    </lineage>
</organism>
<dbReference type="AlphaFoldDB" id="A0A511MTU3"/>
<dbReference type="RefSeq" id="WP_147143524.1">
    <property type="nucleotide sequence ID" value="NZ_BJXA01000127.1"/>
</dbReference>
<reference evidence="1 2" key="1">
    <citation type="submission" date="2019-07" db="EMBL/GenBank/DDBJ databases">
        <title>Whole genome shotgun sequence of Nocardia ninae NBRC 108245.</title>
        <authorList>
            <person name="Hosoyama A."/>
            <person name="Uohara A."/>
            <person name="Ohji S."/>
            <person name="Ichikawa N."/>
        </authorList>
    </citation>
    <scope>NUCLEOTIDE SEQUENCE [LARGE SCALE GENOMIC DNA]</scope>
    <source>
        <strain evidence="1 2">NBRC 108245</strain>
    </source>
</reference>
<evidence type="ECO:0000313" key="2">
    <source>
        <dbReference type="Proteomes" id="UP000321424"/>
    </source>
</evidence>
<keyword evidence="2" id="KW-1185">Reference proteome</keyword>
<evidence type="ECO:0000313" key="1">
    <source>
        <dbReference type="EMBL" id="GEM43990.1"/>
    </source>
</evidence>
<dbReference type="Proteomes" id="UP000321424">
    <property type="component" value="Unassembled WGS sequence"/>
</dbReference>